<sequence length="230" mass="26195">MMTIDAVIHTDAIDGLSWLQLPKQIVKGLGIDNAISKHSYVDADNVYAGYVYLDAKRSADLVKEVLKDKQAELVFAEQLHENGCWIRELRPYSPDLLGDSLEYLEDKLIELPRADELDAATICKFAEYMRNRAQRYCNVKLPEHEWVSNQMEFNDGANEAFVLTQSASFTNRVSLMTESRRGNCEGYVCTAYLTRSLPLGGLVAVPLVSGKFWSWDEADRLSRMIQDWCR</sequence>
<evidence type="ECO:0000313" key="2">
    <source>
        <dbReference type="Proteomes" id="UP000317288"/>
    </source>
</evidence>
<evidence type="ECO:0000313" key="1">
    <source>
        <dbReference type="EMBL" id="TVU87321.1"/>
    </source>
</evidence>
<accession>A0A558J0Z0</accession>
<comment type="caution">
    <text evidence="1">The sequence shown here is derived from an EMBL/GenBank/DDBJ whole genome shotgun (WGS) entry which is preliminary data.</text>
</comment>
<name>A0A558J0Z0_9GAMM</name>
<dbReference type="RefSeq" id="WP_144815673.1">
    <property type="nucleotide sequence ID" value="NZ_VNFE01000010.1"/>
</dbReference>
<dbReference type="AlphaFoldDB" id="A0A558J0Z0"/>
<proteinExistence type="predicted"/>
<organism evidence="1 2">
    <name type="scientific">Vreelandella titanicae</name>
    <dbReference type="NCBI Taxonomy" id="664683"/>
    <lineage>
        <taxon>Bacteria</taxon>
        <taxon>Pseudomonadati</taxon>
        <taxon>Pseudomonadota</taxon>
        <taxon>Gammaproteobacteria</taxon>
        <taxon>Oceanospirillales</taxon>
        <taxon>Halomonadaceae</taxon>
        <taxon>Vreelandella</taxon>
    </lineage>
</organism>
<dbReference type="EMBL" id="VNFE01000010">
    <property type="protein sequence ID" value="TVU87321.1"/>
    <property type="molecule type" value="Genomic_DNA"/>
</dbReference>
<gene>
    <name evidence="1" type="ORF">FQP89_22345</name>
</gene>
<reference evidence="1 2" key="1">
    <citation type="submission" date="2019-07" db="EMBL/GenBank/DDBJ databases">
        <title>Diversity of Bacteria from Kongsfjorden, Arctic.</title>
        <authorList>
            <person name="Yu Y."/>
        </authorList>
    </citation>
    <scope>NUCLEOTIDE SEQUENCE [LARGE SCALE GENOMIC DNA]</scope>
    <source>
        <strain evidence="1 2">SM1922</strain>
    </source>
</reference>
<dbReference type="Proteomes" id="UP000317288">
    <property type="component" value="Unassembled WGS sequence"/>
</dbReference>
<protein>
    <submittedName>
        <fullName evidence="1">Uncharacterized protein</fullName>
    </submittedName>
</protein>